<protein>
    <recommendedName>
        <fullName evidence="1">FAD-binding domain-containing protein</fullName>
    </recommendedName>
</protein>
<dbReference type="GO" id="GO:0071949">
    <property type="term" value="F:FAD binding"/>
    <property type="evidence" value="ECO:0007669"/>
    <property type="project" value="InterPro"/>
</dbReference>
<evidence type="ECO:0000313" key="2">
    <source>
        <dbReference type="EMBL" id="SVA83271.1"/>
    </source>
</evidence>
<name>A0A381Z2X3_9ZZZZ</name>
<dbReference type="PANTHER" id="PTHR42685">
    <property type="entry name" value="GERANYLGERANYL DIPHOSPHATE REDUCTASE"/>
    <property type="match status" value="1"/>
</dbReference>
<dbReference type="InterPro" id="IPR036188">
    <property type="entry name" value="FAD/NAD-bd_sf"/>
</dbReference>
<accession>A0A381Z2X3</accession>
<dbReference type="SUPFAM" id="SSF51905">
    <property type="entry name" value="FAD/NAD(P)-binding domain"/>
    <property type="match status" value="1"/>
</dbReference>
<gene>
    <name evidence="2" type="ORF">METZ01_LOCUS136125</name>
</gene>
<dbReference type="Gene3D" id="3.50.50.60">
    <property type="entry name" value="FAD/NAD(P)-binding domain"/>
    <property type="match status" value="1"/>
</dbReference>
<dbReference type="InterPro" id="IPR002938">
    <property type="entry name" value="FAD-bd"/>
</dbReference>
<proteinExistence type="predicted"/>
<dbReference type="EMBL" id="UINC01019644">
    <property type="protein sequence ID" value="SVA83271.1"/>
    <property type="molecule type" value="Genomic_DNA"/>
</dbReference>
<sequence length="375" mass="41868">MIVGGSATGLFTAERLARGGREVTVLEGADRWEPERRTLIVTRRMRELLGEVGNPSVVNTINRFELLTDSRVETVELDHPDLVIERSTLVRRLAERAEAAGVDLRMGRRVRALRSAVDGVRLEVGCNGTTEELRATTVVAADGTFSKVARDAGWPPLSTLPLMQAIVRLPPNLPRDTAKVWFRPDDTPYFYWLIPESSEKAAIGLIGEDGARTRQCLERFLDREGLEPLEFQAARIPRYTEWIDPCRRLGVADIYLVGDAAAHVKVTTVGGIVTGFRGALGVVETILQGRQSGLFRQLRRELGWHRWLRQSLGRFSQDDYGVLLDVLTPHAKSVLRTDTRDEPGRVVLRLSLAQPRLLLLALRTFVLSSVRPIAL</sequence>
<dbReference type="AlphaFoldDB" id="A0A381Z2X3"/>
<reference evidence="2" key="1">
    <citation type="submission" date="2018-05" db="EMBL/GenBank/DDBJ databases">
        <authorList>
            <person name="Lanie J.A."/>
            <person name="Ng W.-L."/>
            <person name="Kazmierczak K.M."/>
            <person name="Andrzejewski T.M."/>
            <person name="Davidsen T.M."/>
            <person name="Wayne K.J."/>
            <person name="Tettelin H."/>
            <person name="Glass J.I."/>
            <person name="Rusch D."/>
            <person name="Podicherti R."/>
            <person name="Tsui H.-C.T."/>
            <person name="Winkler M.E."/>
        </authorList>
    </citation>
    <scope>NUCLEOTIDE SEQUENCE</scope>
</reference>
<feature type="domain" description="FAD-binding" evidence="1">
    <location>
        <begin position="1"/>
        <end position="272"/>
    </location>
</feature>
<organism evidence="2">
    <name type="scientific">marine metagenome</name>
    <dbReference type="NCBI Taxonomy" id="408172"/>
    <lineage>
        <taxon>unclassified sequences</taxon>
        <taxon>metagenomes</taxon>
        <taxon>ecological metagenomes</taxon>
    </lineage>
</organism>
<dbReference type="InterPro" id="IPR050407">
    <property type="entry name" value="Geranylgeranyl_reductase"/>
</dbReference>
<evidence type="ECO:0000259" key="1">
    <source>
        <dbReference type="Pfam" id="PF01494"/>
    </source>
</evidence>
<dbReference type="Pfam" id="PF01494">
    <property type="entry name" value="FAD_binding_3"/>
    <property type="match status" value="1"/>
</dbReference>
<dbReference type="PANTHER" id="PTHR42685:SF18">
    <property type="entry name" value="DIGERANYLGERANYLGLYCEROPHOSPHOLIPID REDUCTASE"/>
    <property type="match status" value="1"/>
</dbReference>